<evidence type="ECO:0000256" key="4">
    <source>
        <dbReference type="ARBA" id="ARBA00022723"/>
    </source>
</evidence>
<gene>
    <name evidence="9" type="ORF">FPZ12_027565</name>
</gene>
<keyword evidence="6" id="KW-0408">Iron</keyword>
<dbReference type="RefSeq" id="WP_144749296.1">
    <property type="nucleotide sequence ID" value="NZ_VMNW02000049.1"/>
</dbReference>
<evidence type="ECO:0000256" key="6">
    <source>
        <dbReference type="ARBA" id="ARBA00023004"/>
    </source>
</evidence>
<dbReference type="Proteomes" id="UP000319769">
    <property type="component" value="Unassembled WGS sequence"/>
</dbReference>
<evidence type="ECO:0000313" key="10">
    <source>
        <dbReference type="Proteomes" id="UP000319769"/>
    </source>
</evidence>
<dbReference type="Pfam" id="PF00067">
    <property type="entry name" value="p450"/>
    <property type="match status" value="1"/>
</dbReference>
<accession>A0A5N0V0P7</accession>
<reference evidence="9" key="1">
    <citation type="submission" date="2019-09" db="EMBL/GenBank/DDBJ databases">
        <authorList>
            <person name="Teo W.F.A."/>
            <person name="Duangmal K."/>
        </authorList>
    </citation>
    <scope>NUCLEOTIDE SEQUENCE [LARGE SCALE GENOMIC DNA]</scope>
    <source>
        <strain evidence="9">K81G1</strain>
    </source>
</reference>
<dbReference type="GO" id="GO:0016705">
    <property type="term" value="F:oxidoreductase activity, acting on paired donors, with incorporation or reduction of molecular oxygen"/>
    <property type="evidence" value="ECO:0007669"/>
    <property type="project" value="InterPro"/>
</dbReference>
<dbReference type="Gene3D" id="1.10.630.10">
    <property type="entry name" value="Cytochrome P450"/>
    <property type="match status" value="1"/>
</dbReference>
<name>A0A5N0V0P7_9PSEU</name>
<keyword evidence="5" id="KW-0560">Oxidoreductase</keyword>
<comment type="caution">
    <text evidence="9">The sequence shown here is derived from an EMBL/GenBank/DDBJ whole genome shotgun (WGS) entry which is preliminary data.</text>
</comment>
<dbReference type="GO" id="GO:0004497">
    <property type="term" value="F:monooxygenase activity"/>
    <property type="evidence" value="ECO:0007669"/>
    <property type="project" value="UniProtKB-KW"/>
</dbReference>
<evidence type="ECO:0000256" key="2">
    <source>
        <dbReference type="ARBA" id="ARBA00010617"/>
    </source>
</evidence>
<dbReference type="InterPro" id="IPR002397">
    <property type="entry name" value="Cyt_P450_B"/>
</dbReference>
<evidence type="ECO:0000256" key="8">
    <source>
        <dbReference type="ARBA" id="ARBA00055433"/>
    </source>
</evidence>
<evidence type="ECO:0000256" key="5">
    <source>
        <dbReference type="ARBA" id="ARBA00023002"/>
    </source>
</evidence>
<protein>
    <submittedName>
        <fullName evidence="9">Cytochrome P450</fullName>
    </submittedName>
</protein>
<dbReference type="GO" id="GO:0020037">
    <property type="term" value="F:heme binding"/>
    <property type="evidence" value="ECO:0007669"/>
    <property type="project" value="InterPro"/>
</dbReference>
<dbReference type="GO" id="GO:0005506">
    <property type="term" value="F:iron ion binding"/>
    <property type="evidence" value="ECO:0007669"/>
    <property type="project" value="InterPro"/>
</dbReference>
<keyword evidence="4" id="KW-0479">Metal-binding</keyword>
<dbReference type="AlphaFoldDB" id="A0A5N0V0P7"/>
<dbReference type="SUPFAM" id="SSF48264">
    <property type="entry name" value="Cytochrome P450"/>
    <property type="match status" value="1"/>
</dbReference>
<dbReference type="PANTHER" id="PTHR46696">
    <property type="entry name" value="P450, PUTATIVE (EUROFUNG)-RELATED"/>
    <property type="match status" value="1"/>
</dbReference>
<evidence type="ECO:0000256" key="3">
    <source>
        <dbReference type="ARBA" id="ARBA00022617"/>
    </source>
</evidence>
<dbReference type="OrthoDB" id="4133219at2"/>
<dbReference type="PANTHER" id="PTHR46696:SF1">
    <property type="entry name" value="CYTOCHROME P450 YJIB-RELATED"/>
    <property type="match status" value="1"/>
</dbReference>
<dbReference type="InterPro" id="IPR036396">
    <property type="entry name" value="Cyt_P450_sf"/>
</dbReference>
<evidence type="ECO:0000256" key="7">
    <source>
        <dbReference type="ARBA" id="ARBA00023033"/>
    </source>
</evidence>
<evidence type="ECO:0000313" key="9">
    <source>
        <dbReference type="EMBL" id="KAA9156448.1"/>
    </source>
</evidence>
<comment type="function">
    <text evidence="8">Involved in the coupling of aromatic side chains of the heptapeptide of vancomycin.</text>
</comment>
<keyword evidence="7" id="KW-0503">Monooxygenase</keyword>
<dbReference type="PRINTS" id="PR00359">
    <property type="entry name" value="BP450"/>
</dbReference>
<evidence type="ECO:0000256" key="1">
    <source>
        <dbReference type="ARBA" id="ARBA00004660"/>
    </source>
</evidence>
<comment type="pathway">
    <text evidence="1">Antibiotic biosynthesis; vancomycin biosynthesis.</text>
</comment>
<dbReference type="InterPro" id="IPR001128">
    <property type="entry name" value="Cyt_P450"/>
</dbReference>
<organism evidence="9 10">
    <name type="scientific">Amycolatopsis acidicola</name>
    <dbReference type="NCBI Taxonomy" id="2596893"/>
    <lineage>
        <taxon>Bacteria</taxon>
        <taxon>Bacillati</taxon>
        <taxon>Actinomycetota</taxon>
        <taxon>Actinomycetes</taxon>
        <taxon>Pseudonocardiales</taxon>
        <taxon>Pseudonocardiaceae</taxon>
        <taxon>Amycolatopsis</taxon>
    </lineage>
</organism>
<sequence length="384" mass="42388">MVAVPELELSDPEVLRDPIAAYGDARERGPLVRLRTPGFGAIVAATRYEEAKALLVDPRFERSADSYLRPDVPEHCLKYMRTMQEMEGPEHLRLRRLVSPSFTARRAQEFRPRIACIVDRLLDELPAADPVDLLPHFARPLLMDVICELVGIPAEDRAAWRTYGAAIASGRPREFAEAIPDIMRDAEAAVGRREREPGADLLSELIGFQLSETELVTFVWHLVLAGQTPTNLVTNAVEALLRHPGQLAAVRAEPGLMPRAVEELTRWCGPQLLSVVRFAREEVEIGGMPVGKGEAVTAALAAANRDPRVFSDPLRLDVRRDEVAHLGYGHGPHFCLGAALARVQTEVALTALLSRFPDLTLVDAPRVPDPGTWRLASLVVSRTR</sequence>
<keyword evidence="10" id="KW-1185">Reference proteome</keyword>
<dbReference type="EMBL" id="VMNW02000049">
    <property type="protein sequence ID" value="KAA9156448.1"/>
    <property type="molecule type" value="Genomic_DNA"/>
</dbReference>
<keyword evidence="3" id="KW-0349">Heme</keyword>
<comment type="similarity">
    <text evidence="2">Belongs to the cytochrome P450 family.</text>
</comment>
<dbReference type="FunFam" id="1.10.630.10:FF:000018">
    <property type="entry name" value="Cytochrome P450 monooxygenase"/>
    <property type="match status" value="1"/>
</dbReference>
<proteinExistence type="inferred from homology"/>